<gene>
    <name evidence="1" type="ORF">QBC40DRAFT_249498</name>
</gene>
<evidence type="ECO:0000313" key="2">
    <source>
        <dbReference type="Proteomes" id="UP001303160"/>
    </source>
</evidence>
<accession>A0AAN7B1P1</accession>
<reference evidence="1" key="2">
    <citation type="submission" date="2023-05" db="EMBL/GenBank/DDBJ databases">
        <authorList>
            <consortium name="Lawrence Berkeley National Laboratory"/>
            <person name="Steindorff A."/>
            <person name="Hensen N."/>
            <person name="Bonometti L."/>
            <person name="Westerberg I."/>
            <person name="Brannstrom I.O."/>
            <person name="Guillou S."/>
            <person name="Cros-Aarteil S."/>
            <person name="Calhoun S."/>
            <person name="Haridas S."/>
            <person name="Kuo A."/>
            <person name="Mondo S."/>
            <person name="Pangilinan J."/>
            <person name="Riley R."/>
            <person name="Labutti K."/>
            <person name="Andreopoulos B."/>
            <person name="Lipzen A."/>
            <person name="Chen C."/>
            <person name="Yanf M."/>
            <person name="Daum C."/>
            <person name="Ng V."/>
            <person name="Clum A."/>
            <person name="Ohm R."/>
            <person name="Martin F."/>
            <person name="Silar P."/>
            <person name="Natvig D."/>
            <person name="Lalanne C."/>
            <person name="Gautier V."/>
            <person name="Ament-Velasquez S.L."/>
            <person name="Kruys A."/>
            <person name="Hutchinson M.I."/>
            <person name="Powell A.J."/>
            <person name="Barry K."/>
            <person name="Miller A.N."/>
            <person name="Grigoriev I.V."/>
            <person name="Debuchy R."/>
            <person name="Gladieux P."/>
            <person name="Thoren M.H."/>
            <person name="Johannesson H."/>
        </authorList>
    </citation>
    <scope>NUCLEOTIDE SEQUENCE</scope>
    <source>
        <strain evidence="1">CBS 315.58</strain>
    </source>
</reference>
<reference evidence="1" key="1">
    <citation type="journal article" date="2023" name="Mol. Phylogenet. Evol.">
        <title>Genome-scale phylogeny and comparative genomics of the fungal order Sordariales.</title>
        <authorList>
            <person name="Hensen N."/>
            <person name="Bonometti L."/>
            <person name="Westerberg I."/>
            <person name="Brannstrom I.O."/>
            <person name="Guillou S."/>
            <person name="Cros-Aarteil S."/>
            <person name="Calhoun S."/>
            <person name="Haridas S."/>
            <person name="Kuo A."/>
            <person name="Mondo S."/>
            <person name="Pangilinan J."/>
            <person name="Riley R."/>
            <person name="LaButti K."/>
            <person name="Andreopoulos B."/>
            <person name="Lipzen A."/>
            <person name="Chen C."/>
            <person name="Yan M."/>
            <person name="Daum C."/>
            <person name="Ng V."/>
            <person name="Clum A."/>
            <person name="Steindorff A."/>
            <person name="Ohm R.A."/>
            <person name="Martin F."/>
            <person name="Silar P."/>
            <person name="Natvig D.O."/>
            <person name="Lalanne C."/>
            <person name="Gautier V."/>
            <person name="Ament-Velasquez S.L."/>
            <person name="Kruys A."/>
            <person name="Hutchinson M.I."/>
            <person name="Powell A.J."/>
            <person name="Barry K."/>
            <person name="Miller A.N."/>
            <person name="Grigoriev I.V."/>
            <person name="Debuchy R."/>
            <person name="Gladieux P."/>
            <person name="Hiltunen Thoren M."/>
            <person name="Johannesson H."/>
        </authorList>
    </citation>
    <scope>NUCLEOTIDE SEQUENCE</scope>
    <source>
        <strain evidence="1">CBS 315.58</strain>
    </source>
</reference>
<dbReference type="EMBL" id="MU863878">
    <property type="protein sequence ID" value="KAK4205105.1"/>
    <property type="molecule type" value="Genomic_DNA"/>
</dbReference>
<keyword evidence="2" id="KW-1185">Reference proteome</keyword>
<proteinExistence type="predicted"/>
<evidence type="ECO:0000313" key="1">
    <source>
        <dbReference type="EMBL" id="KAK4205105.1"/>
    </source>
</evidence>
<protein>
    <submittedName>
        <fullName evidence="1">Uncharacterized protein</fullName>
    </submittedName>
</protein>
<dbReference type="AlphaFoldDB" id="A0AAN7B1P1"/>
<name>A0AAN7B1P1_9PEZI</name>
<comment type="caution">
    <text evidence="1">The sequence shown here is derived from an EMBL/GenBank/DDBJ whole genome shotgun (WGS) entry which is preliminary data.</text>
</comment>
<sequence length="65" mass="7206">MDESFIKNVFSDTSVGNVQIKAIRFEAGTPSSAQAVEGVGEMEPWMDENFIKNVFSDTSAENVFR</sequence>
<organism evidence="1 2">
    <name type="scientific">Triangularia verruculosa</name>
    <dbReference type="NCBI Taxonomy" id="2587418"/>
    <lineage>
        <taxon>Eukaryota</taxon>
        <taxon>Fungi</taxon>
        <taxon>Dikarya</taxon>
        <taxon>Ascomycota</taxon>
        <taxon>Pezizomycotina</taxon>
        <taxon>Sordariomycetes</taxon>
        <taxon>Sordariomycetidae</taxon>
        <taxon>Sordariales</taxon>
        <taxon>Podosporaceae</taxon>
        <taxon>Triangularia</taxon>
    </lineage>
</organism>
<dbReference type="Proteomes" id="UP001303160">
    <property type="component" value="Unassembled WGS sequence"/>
</dbReference>